<feature type="compositionally biased region" description="Acidic residues" evidence="3">
    <location>
        <begin position="143"/>
        <end position="156"/>
    </location>
</feature>
<name>A0A8I6X3L6_HORVV</name>
<protein>
    <recommendedName>
        <fullName evidence="4">Transcription factor CBF/NF-Y/archaeal histone domain-containing protein</fullName>
    </recommendedName>
</protein>
<dbReference type="GeneID" id="123442951"/>
<dbReference type="Proteomes" id="UP000011116">
    <property type="component" value="Chromosome 3H"/>
</dbReference>
<dbReference type="PANTHER" id="PTHR10252:SF54">
    <property type="entry name" value="CHROMATIN ACCESSIBILITY COMPLEX PROTEIN 1"/>
    <property type="match status" value="1"/>
</dbReference>
<evidence type="ECO:0000259" key="4">
    <source>
        <dbReference type="Pfam" id="PF00808"/>
    </source>
</evidence>
<dbReference type="EnsemblPlants" id="HORVU.MOREX.r3.3HG0237950.1">
    <property type="protein sequence ID" value="HORVU.MOREX.r3.3HG0237950.1.CDS1"/>
    <property type="gene ID" value="HORVU.MOREX.r3.3HG0237950"/>
</dbReference>
<comment type="subcellular location">
    <subcellularLocation>
        <location evidence="1">Nucleus</location>
    </subcellularLocation>
</comment>
<dbReference type="GO" id="GO:0000976">
    <property type="term" value="F:transcription cis-regulatory region binding"/>
    <property type="evidence" value="ECO:0000318"/>
    <property type="project" value="GO_Central"/>
</dbReference>
<dbReference type="GO" id="GO:0005634">
    <property type="term" value="C:nucleus"/>
    <property type="evidence" value="ECO:0000318"/>
    <property type="project" value="GO_Central"/>
</dbReference>
<dbReference type="PANTHER" id="PTHR10252">
    <property type="entry name" value="HISTONE-LIKE TRANSCRIPTION FACTOR CCAAT-RELATED"/>
    <property type="match status" value="1"/>
</dbReference>
<dbReference type="GO" id="GO:0046982">
    <property type="term" value="F:protein heterodimerization activity"/>
    <property type="evidence" value="ECO:0007669"/>
    <property type="project" value="InterPro"/>
</dbReference>
<feature type="compositionally biased region" description="Acidic residues" evidence="3">
    <location>
        <begin position="166"/>
        <end position="178"/>
    </location>
</feature>
<feature type="compositionally biased region" description="Basic residues" evidence="3">
    <location>
        <begin position="46"/>
        <end position="55"/>
    </location>
</feature>
<keyword evidence="2" id="KW-0539">Nucleus</keyword>
<accession>A0A8I6X3L6</accession>
<dbReference type="InterPro" id="IPR050568">
    <property type="entry name" value="Transcr_DNA_Rep_Reg"/>
</dbReference>
<dbReference type="Pfam" id="PF00808">
    <property type="entry name" value="CBFD_NFYB_HMF"/>
    <property type="match status" value="1"/>
</dbReference>
<reference evidence="5" key="3">
    <citation type="submission" date="2022-01" db="UniProtKB">
        <authorList>
            <consortium name="EnsemblPlants"/>
        </authorList>
    </citation>
    <scope>IDENTIFICATION</scope>
    <source>
        <strain evidence="5">subsp. vulgare</strain>
    </source>
</reference>
<reference evidence="6" key="1">
    <citation type="journal article" date="2012" name="Nature">
        <title>A physical, genetic and functional sequence assembly of the barley genome.</title>
        <authorList>
            <consortium name="The International Barley Genome Sequencing Consortium"/>
            <person name="Mayer K.F."/>
            <person name="Waugh R."/>
            <person name="Brown J.W."/>
            <person name="Schulman A."/>
            <person name="Langridge P."/>
            <person name="Platzer M."/>
            <person name="Fincher G.B."/>
            <person name="Muehlbauer G.J."/>
            <person name="Sato K."/>
            <person name="Close T.J."/>
            <person name="Wise R.P."/>
            <person name="Stein N."/>
        </authorList>
    </citation>
    <scope>NUCLEOTIDE SEQUENCE [LARGE SCALE GENOMIC DNA]</scope>
    <source>
        <strain evidence="6">cv. Morex</strain>
    </source>
</reference>
<dbReference type="SMR" id="A0A8I6X3L6"/>
<evidence type="ECO:0000256" key="2">
    <source>
        <dbReference type="ARBA" id="ARBA00023242"/>
    </source>
</evidence>
<dbReference type="RefSeq" id="XP_044975080.1">
    <property type="nucleotide sequence ID" value="XM_045119145.1"/>
</dbReference>
<feature type="compositionally biased region" description="Acidic residues" evidence="3">
    <location>
        <begin position="186"/>
        <end position="211"/>
    </location>
</feature>
<evidence type="ECO:0000313" key="5">
    <source>
        <dbReference type="EnsemblPlants" id="HORVU.MOREX.r3.3HG0237950.1.CDS1"/>
    </source>
</evidence>
<dbReference type="GO" id="GO:0006355">
    <property type="term" value="P:regulation of DNA-templated transcription"/>
    <property type="evidence" value="ECO:0000318"/>
    <property type="project" value="GO_Central"/>
</dbReference>
<dbReference type="Gramene" id="HORVU.MOREX.r3.3HG0237950.1">
    <property type="protein sequence ID" value="HORVU.MOREX.r3.3HG0237950.1.CDS1"/>
    <property type="gene ID" value="HORVU.MOREX.r3.3HG0237950"/>
</dbReference>
<evidence type="ECO:0000256" key="3">
    <source>
        <dbReference type="SAM" id="MobiDB-lite"/>
    </source>
</evidence>
<reference evidence="5" key="2">
    <citation type="submission" date="2020-10" db="EMBL/GenBank/DDBJ databases">
        <authorList>
            <person name="Scholz U."/>
            <person name="Mascher M."/>
            <person name="Fiebig A."/>
        </authorList>
    </citation>
    <scope>NUCLEOTIDE SEQUENCE [LARGE SCALE GENOMIC DNA]</scope>
    <source>
        <strain evidence="5">cv. Morex</strain>
    </source>
</reference>
<dbReference type="OrthoDB" id="636685at2759"/>
<evidence type="ECO:0000256" key="1">
    <source>
        <dbReference type="ARBA" id="ARBA00004123"/>
    </source>
</evidence>
<gene>
    <name evidence="5" type="primary">LOC123442951</name>
</gene>
<dbReference type="AlphaFoldDB" id="A0A8I6X3L6"/>
<sequence length="371" mass="39090">MGLKESHWPMGFCMTKKRANKCWAFAATPARPLHQPNEVSSGAARPLRRRRKSPSRGKISQAPRHFAPLPKSKHHPHQDLPNPSPLAMATVAAAAPEHIEAMEQVEGEERAAGDAAAATDDVDVPTEAMKQVDGDEAAATAAADDDADEAMEEVGGDEAAATTAAPDDDAAEPMEEGEGEKAAGIDAEEETAEIDAEEEAAEIDAEEEADASAEAHMEASEQVDEEEREEVHAVAEEEEAEAQPLQTALPLGRVKRIMRVDSEVKKVTAEASLLIAAATELFLGTLAAGAHTAASQGGRRTVRAAHVRAAVRAHRPTADFLLDCLPAAAEAAPRVARSGSDGAAAAVAEAAVRKPLPRGTRRIDGFFQKVT</sequence>
<proteinExistence type="predicted"/>
<organism evidence="5 6">
    <name type="scientific">Hordeum vulgare subsp. vulgare</name>
    <name type="common">Domesticated barley</name>
    <dbReference type="NCBI Taxonomy" id="112509"/>
    <lineage>
        <taxon>Eukaryota</taxon>
        <taxon>Viridiplantae</taxon>
        <taxon>Streptophyta</taxon>
        <taxon>Embryophyta</taxon>
        <taxon>Tracheophyta</taxon>
        <taxon>Spermatophyta</taxon>
        <taxon>Magnoliopsida</taxon>
        <taxon>Liliopsida</taxon>
        <taxon>Poales</taxon>
        <taxon>Poaceae</taxon>
        <taxon>BOP clade</taxon>
        <taxon>Pooideae</taxon>
        <taxon>Triticodae</taxon>
        <taxon>Triticeae</taxon>
        <taxon>Hordeinae</taxon>
        <taxon>Hordeum</taxon>
    </lineage>
</organism>
<dbReference type="InterPro" id="IPR009072">
    <property type="entry name" value="Histone-fold"/>
</dbReference>
<feature type="region of interest" description="Disordered" evidence="3">
    <location>
        <begin position="105"/>
        <end position="244"/>
    </location>
</feature>
<dbReference type="Gene3D" id="1.10.20.10">
    <property type="entry name" value="Histone, subunit A"/>
    <property type="match status" value="1"/>
</dbReference>
<dbReference type="KEGG" id="hvg:123442951"/>
<dbReference type="CDD" id="cd22929">
    <property type="entry name" value="HFD_POLE4-like"/>
    <property type="match status" value="1"/>
</dbReference>
<dbReference type="SUPFAM" id="SSF47113">
    <property type="entry name" value="Histone-fold"/>
    <property type="match status" value="1"/>
</dbReference>
<feature type="domain" description="Transcription factor CBF/NF-Y/archaeal histone" evidence="4">
    <location>
        <begin position="248"/>
        <end position="311"/>
    </location>
</feature>
<keyword evidence="6" id="KW-1185">Reference proteome</keyword>
<dbReference type="Gramene" id="HORVU.MOREX.r2.3HG0197520.1">
    <property type="protein sequence ID" value="HORVU.MOREX.r2.3HG0197520.1.CDS.1"/>
    <property type="gene ID" value="HORVU.MOREX.r2.3HG0197520"/>
</dbReference>
<feature type="region of interest" description="Disordered" evidence="3">
    <location>
        <begin position="28"/>
        <end position="85"/>
    </location>
</feature>
<evidence type="ECO:0000313" key="6">
    <source>
        <dbReference type="Proteomes" id="UP000011116"/>
    </source>
</evidence>
<dbReference type="InterPro" id="IPR003958">
    <property type="entry name" value="CBFA_NFYB_domain"/>
</dbReference>